<evidence type="ECO:0000313" key="3">
    <source>
        <dbReference type="Proteomes" id="UP000321103"/>
    </source>
</evidence>
<feature type="compositionally biased region" description="Low complexity" evidence="1">
    <location>
        <begin position="11"/>
        <end position="23"/>
    </location>
</feature>
<name>A0A512I893_9MICC</name>
<evidence type="ECO:0000313" key="2">
    <source>
        <dbReference type="EMBL" id="GEO93914.1"/>
    </source>
</evidence>
<protein>
    <submittedName>
        <fullName evidence="2">Uncharacterized protein</fullName>
    </submittedName>
</protein>
<dbReference type="AlphaFoldDB" id="A0A512I893"/>
<feature type="region of interest" description="Disordered" evidence="1">
    <location>
        <begin position="1"/>
        <end position="23"/>
    </location>
</feature>
<accession>A0A512I893</accession>
<dbReference type="RefSeq" id="WP_062734888.1">
    <property type="nucleotide sequence ID" value="NZ_BJZS01000002.1"/>
</dbReference>
<keyword evidence="3" id="KW-1185">Reference proteome</keyword>
<organism evidence="2 3">
    <name type="scientific">Kocuria turfanensis</name>
    <dbReference type="NCBI Taxonomy" id="388357"/>
    <lineage>
        <taxon>Bacteria</taxon>
        <taxon>Bacillati</taxon>
        <taxon>Actinomycetota</taxon>
        <taxon>Actinomycetes</taxon>
        <taxon>Micrococcales</taxon>
        <taxon>Micrococcaceae</taxon>
        <taxon>Kocuria</taxon>
    </lineage>
</organism>
<dbReference type="EMBL" id="BJZS01000002">
    <property type="protein sequence ID" value="GEO93914.1"/>
    <property type="molecule type" value="Genomic_DNA"/>
</dbReference>
<sequence length="123" mass="12129">MDDVAQAGARPDATGPDTTGPGTRWIAEATVRTAGRVDAGTVEALGRAGAVARCAARSSGAQGLSVRMDVLAENCAGAYGSALALLATVILPLLDGADLTDLRIVPGGEHPGDRHGGAEPAAA</sequence>
<gene>
    <name evidence="2" type="ORF">KTU01_00370</name>
</gene>
<dbReference type="Proteomes" id="UP000321103">
    <property type="component" value="Unassembled WGS sequence"/>
</dbReference>
<proteinExistence type="predicted"/>
<reference evidence="2 3" key="1">
    <citation type="submission" date="2019-07" db="EMBL/GenBank/DDBJ databases">
        <title>Whole genome shotgun sequence of Kocuria turfanensis NBRC 107627.</title>
        <authorList>
            <person name="Hosoyama A."/>
            <person name="Uohara A."/>
            <person name="Ohji S."/>
            <person name="Ichikawa N."/>
        </authorList>
    </citation>
    <scope>NUCLEOTIDE SEQUENCE [LARGE SCALE GENOMIC DNA]</scope>
    <source>
        <strain evidence="2 3">NBRC 107627</strain>
    </source>
</reference>
<evidence type="ECO:0000256" key="1">
    <source>
        <dbReference type="SAM" id="MobiDB-lite"/>
    </source>
</evidence>
<comment type="caution">
    <text evidence="2">The sequence shown here is derived from an EMBL/GenBank/DDBJ whole genome shotgun (WGS) entry which is preliminary data.</text>
</comment>